<comment type="caution">
    <text evidence="1">The sequence shown here is derived from an EMBL/GenBank/DDBJ whole genome shotgun (WGS) entry which is preliminary data.</text>
</comment>
<evidence type="ECO:0000313" key="1">
    <source>
        <dbReference type="EMBL" id="PWJ61069.1"/>
    </source>
</evidence>
<dbReference type="InterPro" id="IPR008822">
    <property type="entry name" value="Endonuclease_RusA-like"/>
</dbReference>
<sequence>MGVGSSFGLDDPARVRLMPAAPGLPVIWFTVHGLPGPQGSKRHVGGGRLIESSTKVKPWRAAVEAAAREAQGDGWTPVDGALHLVVEFYMPRPKGHPRTRRTVPSTTPDLSKLIRATEDALTTAGTYVDDARIVDHTLRERYATEQESIRLAHEMRTTGAKIALYRVDVPTTMTERPLIDFGDYLDQTRRLVADHDNPPVTTLERVGVTVRSGAMMPALAELADARFTVAVGSEAVTCALTDAEAADTLHRWATGDCNYLPPNRSTTELPPTPAVFDEVRRLLRPGHPVLIPVEPGIASTLLDVAARLAGLRDARFHDRSGTLTFIARTPGPAGEPTTAVHPSIALDETGDGEVLIPWTGDGQSVIDAATRGRQVVALGASAAVVAAIDHALSRLPASATSPVPGA</sequence>
<dbReference type="SUPFAM" id="SSF103084">
    <property type="entry name" value="Holliday junction resolvase RusA"/>
    <property type="match status" value="1"/>
</dbReference>
<dbReference type="Pfam" id="PF05866">
    <property type="entry name" value="RusA"/>
    <property type="match status" value="1"/>
</dbReference>
<dbReference type="Gene3D" id="3.30.1330.70">
    <property type="entry name" value="Holliday junction resolvase RusA"/>
    <property type="match status" value="1"/>
</dbReference>
<evidence type="ECO:0000313" key="2">
    <source>
        <dbReference type="Proteomes" id="UP000245674"/>
    </source>
</evidence>
<protein>
    <submittedName>
        <fullName evidence="1">Holliday junction resolvase RusA-like endonuclease</fullName>
    </submittedName>
</protein>
<reference evidence="1 2" key="1">
    <citation type="submission" date="2018-03" db="EMBL/GenBank/DDBJ databases">
        <title>Genomic Encyclopedia of Type Strains, Phase III (KMG-III): the genomes of soil and plant-associated and newly described type strains.</title>
        <authorList>
            <person name="Whitman W."/>
        </authorList>
    </citation>
    <scope>NUCLEOTIDE SEQUENCE [LARGE SCALE GENOMIC DNA]</scope>
    <source>
        <strain evidence="1 2">VKM Ac-1602</strain>
    </source>
</reference>
<name>A0ABX5LBT4_9MICO</name>
<organism evidence="1 2">
    <name type="scientific">Rathayibacter iranicus NCPPB 2253 = VKM Ac-1602</name>
    <dbReference type="NCBI Taxonomy" id="1328868"/>
    <lineage>
        <taxon>Bacteria</taxon>
        <taxon>Bacillati</taxon>
        <taxon>Actinomycetota</taxon>
        <taxon>Actinomycetes</taxon>
        <taxon>Micrococcales</taxon>
        <taxon>Microbacteriaceae</taxon>
        <taxon>Rathayibacter</taxon>
    </lineage>
</organism>
<dbReference type="Proteomes" id="UP000245674">
    <property type="component" value="Unassembled WGS sequence"/>
</dbReference>
<keyword evidence="2" id="KW-1185">Reference proteome</keyword>
<dbReference type="InterPro" id="IPR036614">
    <property type="entry name" value="RusA-like_sf"/>
</dbReference>
<accession>A0ABX5LBT4</accession>
<proteinExistence type="predicted"/>
<dbReference type="EMBL" id="QGDV01000020">
    <property type="protein sequence ID" value="PWJ61069.1"/>
    <property type="molecule type" value="Genomic_DNA"/>
</dbReference>
<gene>
    <name evidence="1" type="ORF">B0H03_1207</name>
</gene>